<comment type="caution">
    <text evidence="9">The sequence shown here is derived from an EMBL/GenBank/DDBJ whole genome shotgun (WGS) entry which is preliminary data.</text>
</comment>
<dbReference type="STRING" id="1801.BRW64_16110"/>
<keyword evidence="12" id="KW-1185">Reference proteome</keyword>
<evidence type="ECO:0000256" key="1">
    <source>
        <dbReference type="ARBA" id="ARBA00001962"/>
    </source>
</evidence>
<gene>
    <name evidence="9" type="ORF">BV510_22420</name>
    <name evidence="10" type="ORF">CRI78_18345</name>
</gene>
<keyword evidence="5" id="KW-0408">Iron</keyword>
<dbReference type="InterPro" id="IPR001663">
    <property type="entry name" value="Rng_hydr_dOase-A"/>
</dbReference>
<dbReference type="GO" id="GO:0005506">
    <property type="term" value="F:iron ion binding"/>
    <property type="evidence" value="ECO:0007669"/>
    <property type="project" value="InterPro"/>
</dbReference>
<proteinExistence type="predicted"/>
<dbReference type="OrthoDB" id="5243643at2"/>
<protein>
    <recommendedName>
        <fullName evidence="8">Rieske domain-containing protein</fullName>
    </recommendedName>
</protein>
<evidence type="ECO:0000256" key="6">
    <source>
        <dbReference type="ARBA" id="ARBA00023014"/>
    </source>
</evidence>
<dbReference type="InterPro" id="IPR017941">
    <property type="entry name" value="Rieske_2Fe-2S"/>
</dbReference>
<comment type="cofactor">
    <cofactor evidence="1">
        <name>Fe cation</name>
        <dbReference type="ChEBI" id="CHEBI:24875"/>
    </cofactor>
</comment>
<dbReference type="Proteomes" id="UP000220340">
    <property type="component" value="Unassembled WGS sequence"/>
</dbReference>
<dbReference type="SUPFAM" id="SSF50022">
    <property type="entry name" value="ISP domain"/>
    <property type="match status" value="1"/>
</dbReference>
<dbReference type="Pfam" id="PF00355">
    <property type="entry name" value="Rieske"/>
    <property type="match status" value="1"/>
</dbReference>
<dbReference type="Pfam" id="PF00848">
    <property type="entry name" value="Ring_hydroxyl_A"/>
    <property type="match status" value="1"/>
</dbReference>
<evidence type="ECO:0000256" key="4">
    <source>
        <dbReference type="ARBA" id="ARBA00023002"/>
    </source>
</evidence>
<evidence type="ECO:0000256" key="7">
    <source>
        <dbReference type="SAM" id="MobiDB-lite"/>
    </source>
</evidence>
<feature type="region of interest" description="Disordered" evidence="7">
    <location>
        <begin position="384"/>
        <end position="414"/>
    </location>
</feature>
<dbReference type="PRINTS" id="PR00090">
    <property type="entry name" value="RNGDIOXGNASE"/>
</dbReference>
<feature type="domain" description="Rieske" evidence="8">
    <location>
        <begin position="65"/>
        <end position="173"/>
    </location>
</feature>
<keyword evidence="2" id="KW-0001">2Fe-2S</keyword>
<dbReference type="PROSITE" id="PS51296">
    <property type="entry name" value="RIESKE"/>
    <property type="match status" value="1"/>
</dbReference>
<evidence type="ECO:0000313" key="10">
    <source>
        <dbReference type="EMBL" id="PEG52967.1"/>
    </source>
</evidence>
<dbReference type="InterPro" id="IPR036922">
    <property type="entry name" value="Rieske_2Fe-2S_sf"/>
</dbReference>
<evidence type="ECO:0000313" key="9">
    <source>
        <dbReference type="EMBL" id="OPE49381.1"/>
    </source>
</evidence>
<name>A0A1Q4HBM2_9MYCO</name>
<organism evidence="9 11">
    <name type="scientific">Mycolicibacterium diernhoferi</name>
    <dbReference type="NCBI Taxonomy" id="1801"/>
    <lineage>
        <taxon>Bacteria</taxon>
        <taxon>Bacillati</taxon>
        <taxon>Actinomycetota</taxon>
        <taxon>Actinomycetes</taxon>
        <taxon>Mycobacteriales</taxon>
        <taxon>Mycobacteriaceae</taxon>
        <taxon>Mycolicibacterium</taxon>
    </lineage>
</organism>
<dbReference type="Gene3D" id="3.90.380.10">
    <property type="entry name" value="Naphthalene 1,2-dioxygenase Alpha Subunit, Chain A, domain 1"/>
    <property type="match status" value="1"/>
</dbReference>
<evidence type="ECO:0000256" key="5">
    <source>
        <dbReference type="ARBA" id="ARBA00023004"/>
    </source>
</evidence>
<dbReference type="GO" id="GO:0051537">
    <property type="term" value="F:2 iron, 2 sulfur cluster binding"/>
    <property type="evidence" value="ECO:0007669"/>
    <property type="project" value="UniProtKB-KW"/>
</dbReference>
<dbReference type="AlphaFoldDB" id="A0A1Q4HBM2"/>
<dbReference type="InterPro" id="IPR015879">
    <property type="entry name" value="Ring_hydroxy_dOase_asu_C_dom"/>
</dbReference>
<evidence type="ECO:0000256" key="2">
    <source>
        <dbReference type="ARBA" id="ARBA00022714"/>
    </source>
</evidence>
<dbReference type="GO" id="GO:0004497">
    <property type="term" value="F:monooxygenase activity"/>
    <property type="evidence" value="ECO:0007669"/>
    <property type="project" value="UniProtKB-ARBA"/>
</dbReference>
<reference evidence="9 11" key="1">
    <citation type="submission" date="2016-09" db="EMBL/GenBank/DDBJ databases">
        <title>genome sequences of unsequenced Mycobacteria.</title>
        <authorList>
            <person name="Greninger A.L."/>
            <person name="Jerome K.R."/>
            <person name="Mcnair B."/>
            <person name="Wallis C."/>
            <person name="Fang F."/>
        </authorList>
    </citation>
    <scope>NUCLEOTIDE SEQUENCE [LARGE SCALE GENOMIC DNA]</scope>
    <source>
        <strain evidence="9 11">BM1</strain>
    </source>
</reference>
<dbReference type="Gene3D" id="2.102.10.10">
    <property type="entry name" value="Rieske [2Fe-2S] iron-sulphur domain"/>
    <property type="match status" value="1"/>
</dbReference>
<evidence type="ECO:0000313" key="11">
    <source>
        <dbReference type="Proteomes" id="UP000191039"/>
    </source>
</evidence>
<dbReference type="RefSeq" id="WP_073857268.1">
    <property type="nucleotide sequence ID" value="NZ_BAAATC010000021.1"/>
</dbReference>
<dbReference type="CDD" id="cd03469">
    <property type="entry name" value="Rieske_RO_Alpha_N"/>
    <property type="match status" value="1"/>
</dbReference>
<dbReference type="EMBL" id="MIJD01000292">
    <property type="protein sequence ID" value="OPE49381.1"/>
    <property type="molecule type" value="Genomic_DNA"/>
</dbReference>
<evidence type="ECO:0000256" key="3">
    <source>
        <dbReference type="ARBA" id="ARBA00022723"/>
    </source>
</evidence>
<accession>A0A1Q4HBM2</accession>
<reference evidence="10 12" key="2">
    <citation type="submission" date="2017-10" db="EMBL/GenBank/DDBJ databases">
        <title>The new phylogeny of genus Mycobacterium.</title>
        <authorList>
            <person name="Tortoli E."/>
            <person name="Trovato A."/>
            <person name="Cirillo D.M."/>
        </authorList>
    </citation>
    <scope>NUCLEOTIDE SEQUENCE [LARGE SCALE GENOMIC DNA]</scope>
    <source>
        <strain evidence="10 12">IP141170001</strain>
    </source>
</reference>
<evidence type="ECO:0000313" key="12">
    <source>
        <dbReference type="Proteomes" id="UP000220340"/>
    </source>
</evidence>
<keyword evidence="3" id="KW-0479">Metal-binding</keyword>
<evidence type="ECO:0000259" key="8">
    <source>
        <dbReference type="PROSITE" id="PS51296"/>
    </source>
</evidence>
<dbReference type="Proteomes" id="UP000191039">
    <property type="component" value="Unassembled WGS sequence"/>
</dbReference>
<sequence length="414" mass="45363">MTIESATNTGDLPERTRRALTLRHIEHVRAGTTDVHPDGARLVPASEYLDPDVAAAERALMRTVPLVAALSSELPGPRTYRTELLQDVPVMLIRQDDGSVKAFLNSCSHRGAKLLEGAGQIQKRISCSYHAWTYGPAGELRSVTQPAKFGAIDFCDNGLVELPCAERHGLIFVVLDPTIEMDIDVFLGDFAVQLQMCDLDVFAVEELQNLPHGVNWKVALCGYLESYHVKTVHARTLAPSFIGNVSTHDAFGPEGRHLRTTWSMNVVTEMAAAPDVETVLDGLEAAPYNTVLYLWPNTIITAPDFVGIRFITRVFPGREPNEQLTDNRIMLPADMSADERAAIGPFYEGARVALAEEDYAQVPGINAAVQSGFRDSLLIGENEPSVTEMHRSLARATGRPDPDQPAPTAQRSVR</sequence>
<dbReference type="PANTHER" id="PTHR43756">
    <property type="entry name" value="CHOLINE MONOOXYGENASE, CHLOROPLASTIC"/>
    <property type="match status" value="1"/>
</dbReference>
<dbReference type="GO" id="GO:0016705">
    <property type="term" value="F:oxidoreductase activity, acting on paired donors, with incorporation or reduction of molecular oxygen"/>
    <property type="evidence" value="ECO:0007669"/>
    <property type="project" value="UniProtKB-ARBA"/>
</dbReference>
<dbReference type="PANTHER" id="PTHR43756:SF5">
    <property type="entry name" value="CHOLINE MONOOXYGENASE, CHLOROPLASTIC"/>
    <property type="match status" value="1"/>
</dbReference>
<dbReference type="EMBL" id="PDCR01000024">
    <property type="protein sequence ID" value="PEG52967.1"/>
    <property type="molecule type" value="Genomic_DNA"/>
</dbReference>
<keyword evidence="6" id="KW-0411">Iron-sulfur</keyword>
<keyword evidence="4" id="KW-0560">Oxidoreductase</keyword>
<dbReference type="SUPFAM" id="SSF55961">
    <property type="entry name" value="Bet v1-like"/>
    <property type="match status" value="1"/>
</dbReference>